<dbReference type="Pfam" id="PF00376">
    <property type="entry name" value="MerR"/>
    <property type="match status" value="1"/>
</dbReference>
<evidence type="ECO:0000259" key="2">
    <source>
        <dbReference type="PROSITE" id="PS50937"/>
    </source>
</evidence>
<keyword evidence="4" id="KW-1185">Reference proteome</keyword>
<dbReference type="Pfam" id="PF13411">
    <property type="entry name" value="MerR_1"/>
    <property type="match status" value="1"/>
</dbReference>
<dbReference type="SUPFAM" id="SSF46955">
    <property type="entry name" value="Putative DNA-binding domain"/>
    <property type="match status" value="2"/>
</dbReference>
<dbReference type="GO" id="GO:0003677">
    <property type="term" value="F:DNA binding"/>
    <property type="evidence" value="ECO:0007669"/>
    <property type="project" value="UniProtKB-KW"/>
</dbReference>
<feature type="domain" description="HTH merR-type" evidence="2">
    <location>
        <begin position="4"/>
        <end position="57"/>
    </location>
</feature>
<sequence length="238" mass="26282">MRDRLRVSDLARAAGISVQQVRTYVETGVLPPVDRTPSGYRVFTDVHAEALTAARQLAAGHGWGTTRLVLSAVHAGDLESALAALDASHALLHRERGELAAVRDALKSVVTDQPSHPATAHRRLRIGQVARAVGVRPPVLRLWESRGLLRPERDPATGYRVYPRTEQVAARIAALLRRAHHPLDTIGAVLEELRTSGSPDRVLEELTHRERDLHRRSLQRLQASAALHAYLRYRGLAP</sequence>
<evidence type="ECO:0000313" key="3">
    <source>
        <dbReference type="EMBL" id="MDT0463790.1"/>
    </source>
</evidence>
<dbReference type="SMART" id="SM00422">
    <property type="entry name" value="HTH_MERR"/>
    <property type="match status" value="2"/>
</dbReference>
<gene>
    <name evidence="3" type="ORF">RM764_12295</name>
</gene>
<dbReference type="Gene3D" id="1.10.1660.10">
    <property type="match status" value="2"/>
</dbReference>
<dbReference type="EMBL" id="JAVREY010000010">
    <property type="protein sequence ID" value="MDT0463790.1"/>
    <property type="molecule type" value="Genomic_DNA"/>
</dbReference>
<name>A0ABU2TS62_9ACTN</name>
<evidence type="ECO:0000313" key="4">
    <source>
        <dbReference type="Proteomes" id="UP001183809"/>
    </source>
</evidence>
<evidence type="ECO:0000256" key="1">
    <source>
        <dbReference type="ARBA" id="ARBA00023125"/>
    </source>
</evidence>
<dbReference type="InterPro" id="IPR047057">
    <property type="entry name" value="MerR_fam"/>
</dbReference>
<keyword evidence="1 3" id="KW-0238">DNA-binding</keyword>
<accession>A0ABU2TS62</accession>
<dbReference type="PANTHER" id="PTHR30204">
    <property type="entry name" value="REDOX-CYCLING DRUG-SENSING TRANSCRIPTIONAL ACTIVATOR SOXR"/>
    <property type="match status" value="1"/>
</dbReference>
<comment type="caution">
    <text evidence="3">The sequence shown here is derived from an EMBL/GenBank/DDBJ whole genome shotgun (WGS) entry which is preliminary data.</text>
</comment>
<dbReference type="RefSeq" id="WP_311694730.1">
    <property type="nucleotide sequence ID" value="NZ_JAVREY010000010.1"/>
</dbReference>
<dbReference type="Proteomes" id="UP001183809">
    <property type="component" value="Unassembled WGS sequence"/>
</dbReference>
<dbReference type="PROSITE" id="PS50937">
    <property type="entry name" value="HTH_MERR_2"/>
    <property type="match status" value="2"/>
</dbReference>
<protein>
    <submittedName>
        <fullName evidence="3">MerR family DNA-binding transcriptional regulator</fullName>
    </submittedName>
</protein>
<dbReference type="InterPro" id="IPR000551">
    <property type="entry name" value="MerR-type_HTH_dom"/>
</dbReference>
<reference evidence="4" key="1">
    <citation type="submission" date="2023-07" db="EMBL/GenBank/DDBJ databases">
        <title>30 novel species of actinomycetes from the DSMZ collection.</title>
        <authorList>
            <person name="Nouioui I."/>
        </authorList>
    </citation>
    <scope>NUCLEOTIDE SEQUENCE [LARGE SCALE GENOMIC DNA]</scope>
    <source>
        <strain evidence="4">DSM 41699</strain>
    </source>
</reference>
<organism evidence="3 4">
    <name type="scientific">Streptomyces gibsoniae</name>
    <dbReference type="NCBI Taxonomy" id="3075529"/>
    <lineage>
        <taxon>Bacteria</taxon>
        <taxon>Bacillati</taxon>
        <taxon>Actinomycetota</taxon>
        <taxon>Actinomycetes</taxon>
        <taxon>Kitasatosporales</taxon>
        <taxon>Streptomycetaceae</taxon>
        <taxon>Streptomyces</taxon>
    </lineage>
</organism>
<proteinExistence type="predicted"/>
<feature type="domain" description="HTH merR-type" evidence="2">
    <location>
        <begin position="123"/>
        <end position="192"/>
    </location>
</feature>
<dbReference type="PANTHER" id="PTHR30204:SF93">
    <property type="entry name" value="HTH MERR-TYPE DOMAIN-CONTAINING PROTEIN"/>
    <property type="match status" value="1"/>
</dbReference>
<dbReference type="InterPro" id="IPR009061">
    <property type="entry name" value="DNA-bd_dom_put_sf"/>
</dbReference>